<dbReference type="Pfam" id="PF02517">
    <property type="entry name" value="Rce1-like"/>
    <property type="match status" value="1"/>
</dbReference>
<feature type="domain" description="CAAX prenyl protease 2/Lysostaphin resistance protein A-like" evidence="2">
    <location>
        <begin position="76"/>
        <end position="162"/>
    </location>
</feature>
<sequence length="194" mass="20759">MQAWPAALLVFVVLANFASPVLAYAVLLTYSGVCLTLLKPPLRKPGAGDLAVVVLAAALSAMLTEYLALAEHHPSPLSILFVAVAGVVEEMFFRGVLLEREGAFLQAFYFALEHLALRDPTSLVLSALLTPHYFLLGLTLGTIASKKGFHLSATFHVLYNALSTQYVLAVSPATLAAVLAVDAVALILVLIYFY</sequence>
<name>A0A7C4FDU9_THEPE</name>
<feature type="transmembrane region" description="Helical" evidence="1">
    <location>
        <begin position="123"/>
        <end position="145"/>
    </location>
</feature>
<keyword evidence="3" id="KW-0378">Hydrolase</keyword>
<reference evidence="3" key="1">
    <citation type="journal article" date="2020" name="mSystems">
        <title>Genome- and Community-Level Interaction Insights into Carbon Utilization and Element Cycling Functions of Hydrothermarchaeota in Hydrothermal Sediment.</title>
        <authorList>
            <person name="Zhou Z."/>
            <person name="Liu Y."/>
            <person name="Xu W."/>
            <person name="Pan J."/>
            <person name="Luo Z.H."/>
            <person name="Li M."/>
        </authorList>
    </citation>
    <scope>NUCLEOTIDE SEQUENCE [LARGE SCALE GENOMIC DNA]</scope>
    <source>
        <strain evidence="3">SpSt-735</strain>
    </source>
</reference>
<evidence type="ECO:0000313" key="3">
    <source>
        <dbReference type="EMBL" id="HGI42931.1"/>
    </source>
</evidence>
<feature type="transmembrane region" description="Helical" evidence="1">
    <location>
        <begin position="166"/>
        <end position="193"/>
    </location>
</feature>
<comment type="caution">
    <text evidence="3">The sequence shown here is derived from an EMBL/GenBank/DDBJ whole genome shotgun (WGS) entry which is preliminary data.</text>
</comment>
<keyword evidence="3" id="KW-0645">Protease</keyword>
<keyword evidence="3" id="KW-0482">Metalloprotease</keyword>
<proteinExistence type="predicted"/>
<dbReference type="AlphaFoldDB" id="A0A7C4FDU9"/>
<evidence type="ECO:0000259" key="2">
    <source>
        <dbReference type="Pfam" id="PF02517"/>
    </source>
</evidence>
<dbReference type="InterPro" id="IPR003675">
    <property type="entry name" value="Rce1/LyrA-like_dom"/>
</dbReference>
<gene>
    <name evidence="3" type="ORF">ENV17_00900</name>
</gene>
<dbReference type="GO" id="GO:0008237">
    <property type="term" value="F:metallopeptidase activity"/>
    <property type="evidence" value="ECO:0007669"/>
    <property type="project" value="UniProtKB-KW"/>
</dbReference>
<dbReference type="GO" id="GO:0006508">
    <property type="term" value="P:proteolysis"/>
    <property type="evidence" value="ECO:0007669"/>
    <property type="project" value="UniProtKB-KW"/>
</dbReference>
<dbReference type="GO" id="GO:0004175">
    <property type="term" value="F:endopeptidase activity"/>
    <property type="evidence" value="ECO:0007669"/>
    <property type="project" value="UniProtKB-ARBA"/>
</dbReference>
<dbReference type="EMBL" id="DTFI01000024">
    <property type="protein sequence ID" value="HGI42931.1"/>
    <property type="molecule type" value="Genomic_DNA"/>
</dbReference>
<evidence type="ECO:0000256" key="1">
    <source>
        <dbReference type="SAM" id="Phobius"/>
    </source>
</evidence>
<keyword evidence="1" id="KW-0472">Membrane</keyword>
<keyword evidence="1" id="KW-0812">Transmembrane</keyword>
<feature type="transmembrane region" description="Helical" evidence="1">
    <location>
        <begin position="47"/>
        <end position="70"/>
    </location>
</feature>
<organism evidence="3">
    <name type="scientific">Thermofilum pendens</name>
    <dbReference type="NCBI Taxonomy" id="2269"/>
    <lineage>
        <taxon>Archaea</taxon>
        <taxon>Thermoproteota</taxon>
        <taxon>Thermoprotei</taxon>
        <taxon>Thermofilales</taxon>
        <taxon>Thermofilaceae</taxon>
        <taxon>Thermofilum</taxon>
    </lineage>
</organism>
<feature type="transmembrane region" description="Helical" evidence="1">
    <location>
        <begin position="77"/>
        <end position="97"/>
    </location>
</feature>
<keyword evidence="1" id="KW-1133">Transmembrane helix</keyword>
<protein>
    <submittedName>
        <fullName evidence="3">CPBP family intramembrane metalloprotease</fullName>
    </submittedName>
</protein>
<dbReference type="GO" id="GO:0080120">
    <property type="term" value="P:CAAX-box protein maturation"/>
    <property type="evidence" value="ECO:0007669"/>
    <property type="project" value="UniProtKB-ARBA"/>
</dbReference>
<accession>A0A7C4FDU9</accession>